<dbReference type="HOGENOM" id="CLU_163201_0_0_7"/>
<dbReference type="EMBL" id="CP001279">
    <property type="protein sequence ID" value="ACM92138.1"/>
    <property type="molecule type" value="Genomic_DNA"/>
</dbReference>
<organism evidence="2 3">
    <name type="scientific">Nautilia profundicola (strain ATCC BAA-1463 / DSM 18972 / AmH)</name>
    <dbReference type="NCBI Taxonomy" id="598659"/>
    <lineage>
        <taxon>Bacteria</taxon>
        <taxon>Pseudomonadati</taxon>
        <taxon>Campylobacterota</taxon>
        <taxon>Epsilonproteobacteria</taxon>
        <taxon>Nautiliales</taxon>
        <taxon>Nautiliaceae</taxon>
        <taxon>Nautilia</taxon>
    </lineage>
</organism>
<reference evidence="2 3" key="1">
    <citation type="journal article" date="2009" name="PLoS Genet.">
        <title>Adaptations to submarine hydrothermal environments exemplified by the genome of Nautilia profundicola.</title>
        <authorList>
            <person name="Campbell B.J."/>
            <person name="Smith J.L."/>
            <person name="Hanson T.E."/>
            <person name="Klotz M.G."/>
            <person name="Stein L.Y."/>
            <person name="Lee C.K."/>
            <person name="Wu D."/>
            <person name="Robinson J.M."/>
            <person name="Khouri H.M."/>
            <person name="Eisen J.A."/>
            <person name="Cary S.C."/>
        </authorList>
    </citation>
    <scope>NUCLEOTIDE SEQUENCE [LARGE SCALE GENOMIC DNA]</scope>
    <source>
        <strain evidence="3">ATCC BAA-1463 / DSM 18972 / AmH</strain>
    </source>
</reference>
<keyword evidence="1" id="KW-1133">Transmembrane helix</keyword>
<dbReference type="STRING" id="598659.NAMH_0869"/>
<feature type="transmembrane region" description="Helical" evidence="1">
    <location>
        <begin position="30"/>
        <end position="51"/>
    </location>
</feature>
<accession>B9L9G4</accession>
<dbReference type="KEGG" id="nam:NAMH_0869"/>
<name>B9L9G4_NAUPA</name>
<evidence type="ECO:0000313" key="3">
    <source>
        <dbReference type="Proteomes" id="UP000000448"/>
    </source>
</evidence>
<dbReference type="AlphaFoldDB" id="B9L9G4"/>
<protein>
    <submittedName>
        <fullName evidence="2">Uncharacterized protein</fullName>
    </submittedName>
</protein>
<dbReference type="Proteomes" id="UP000000448">
    <property type="component" value="Chromosome"/>
</dbReference>
<keyword evidence="3" id="KW-1185">Reference proteome</keyword>
<proteinExistence type="predicted"/>
<sequence length="97" mass="11455">MNSEVQAYEKAELLENIEDYIEQESLSRTIIRNLILTIVFSLTILFPKIYISSEIYIKSVQINKLLNEYYSLKAENSLLASKIEKIKFKNRMEKLTF</sequence>
<dbReference type="OrthoDB" id="5373124at2"/>
<gene>
    <name evidence="2" type="ordered locus">NAMH_0869</name>
</gene>
<evidence type="ECO:0000313" key="2">
    <source>
        <dbReference type="EMBL" id="ACM92138.1"/>
    </source>
</evidence>
<evidence type="ECO:0000256" key="1">
    <source>
        <dbReference type="SAM" id="Phobius"/>
    </source>
</evidence>
<keyword evidence="1" id="KW-0812">Transmembrane</keyword>
<dbReference type="RefSeq" id="WP_012663510.1">
    <property type="nucleotide sequence ID" value="NC_012115.1"/>
</dbReference>
<keyword evidence="1" id="KW-0472">Membrane</keyword>